<reference evidence="2" key="1">
    <citation type="submission" date="2019-08" db="EMBL/GenBank/DDBJ databases">
        <authorList>
            <person name="Kucharzyk K."/>
            <person name="Murdoch R.W."/>
            <person name="Higgins S."/>
            <person name="Loffler F."/>
        </authorList>
    </citation>
    <scope>NUCLEOTIDE SEQUENCE</scope>
</reference>
<gene>
    <name evidence="2" type="ORF">SDC9_175639</name>
</gene>
<sequence>MHTRVVGGARGVVLLVDLVHAPAVIAAKRNGAVLGHDGIDGPLRCKWLTPADGAAGDRDDVQTCGLQCRQRIQCVLRDRAVGGEGVVDVGKDAADLGSGHRAPVREGMHG</sequence>
<evidence type="ECO:0000313" key="2">
    <source>
        <dbReference type="EMBL" id="MPN28199.1"/>
    </source>
</evidence>
<accession>A0A645GQM9</accession>
<feature type="region of interest" description="Disordered" evidence="1">
    <location>
        <begin position="91"/>
        <end position="110"/>
    </location>
</feature>
<dbReference type="AlphaFoldDB" id="A0A645GQM9"/>
<evidence type="ECO:0000256" key="1">
    <source>
        <dbReference type="SAM" id="MobiDB-lite"/>
    </source>
</evidence>
<name>A0A645GQM9_9ZZZZ</name>
<proteinExistence type="predicted"/>
<dbReference type="EMBL" id="VSSQ01078385">
    <property type="protein sequence ID" value="MPN28199.1"/>
    <property type="molecule type" value="Genomic_DNA"/>
</dbReference>
<organism evidence="2">
    <name type="scientific">bioreactor metagenome</name>
    <dbReference type="NCBI Taxonomy" id="1076179"/>
    <lineage>
        <taxon>unclassified sequences</taxon>
        <taxon>metagenomes</taxon>
        <taxon>ecological metagenomes</taxon>
    </lineage>
</organism>
<protein>
    <submittedName>
        <fullName evidence="2">Uncharacterized protein</fullName>
    </submittedName>
</protein>
<comment type="caution">
    <text evidence="2">The sequence shown here is derived from an EMBL/GenBank/DDBJ whole genome shotgun (WGS) entry which is preliminary data.</text>
</comment>